<dbReference type="InterPro" id="IPR001736">
    <property type="entry name" value="PLipase_D/transphosphatidylase"/>
</dbReference>
<evidence type="ECO:0000256" key="2">
    <source>
        <dbReference type="ARBA" id="ARBA00004613"/>
    </source>
</evidence>
<organism evidence="7 8">
    <name type="scientific">Jannaschia seosinensis</name>
    <dbReference type="NCBI Taxonomy" id="313367"/>
    <lineage>
        <taxon>Bacteria</taxon>
        <taxon>Pseudomonadati</taxon>
        <taxon>Pseudomonadota</taxon>
        <taxon>Alphaproteobacteria</taxon>
        <taxon>Rhodobacterales</taxon>
        <taxon>Roseobacteraceae</taxon>
        <taxon>Jannaschia</taxon>
    </lineage>
</organism>
<reference evidence="7 8" key="1">
    <citation type="submission" date="2015-09" db="EMBL/GenBank/DDBJ databases">
        <authorList>
            <person name="Jackson K.R."/>
            <person name="Lunt B.L."/>
            <person name="Fisher J.N.B."/>
            <person name="Gardner A.V."/>
            <person name="Bailey M.E."/>
            <person name="Deus L.M."/>
            <person name="Earl A.S."/>
            <person name="Gibby P.D."/>
            <person name="Hartmann K.A."/>
            <person name="Liu J.E."/>
            <person name="Manci A.M."/>
            <person name="Nielsen D.A."/>
            <person name="Solomon M.B."/>
            <person name="Breakwell D.P."/>
            <person name="Burnett S.H."/>
            <person name="Grose J.H."/>
        </authorList>
    </citation>
    <scope>NUCLEOTIDE SEQUENCE [LARGE SCALE GENOMIC DNA]</scope>
    <source>
        <strain evidence="7 8">CECT 7799</strain>
    </source>
</reference>
<evidence type="ECO:0000256" key="4">
    <source>
        <dbReference type="ARBA" id="ARBA00022525"/>
    </source>
</evidence>
<dbReference type="EMBL" id="CYPR01000082">
    <property type="protein sequence ID" value="CUH37927.1"/>
    <property type="molecule type" value="Genomic_DNA"/>
</dbReference>
<dbReference type="SMART" id="SM00155">
    <property type="entry name" value="PLDc"/>
    <property type="match status" value="2"/>
</dbReference>
<dbReference type="SUPFAM" id="SSF56024">
    <property type="entry name" value="Phospholipase D/nuclease"/>
    <property type="match status" value="2"/>
</dbReference>
<dbReference type="OrthoDB" id="9762009at2"/>
<feature type="domain" description="PLD phosphodiesterase" evidence="6">
    <location>
        <begin position="133"/>
        <end position="160"/>
    </location>
</feature>
<proteinExistence type="predicted"/>
<comment type="subcellular location">
    <subcellularLocation>
        <location evidence="2">Secreted</location>
    </subcellularLocation>
</comment>
<evidence type="ECO:0000313" key="8">
    <source>
        <dbReference type="Proteomes" id="UP000049455"/>
    </source>
</evidence>
<dbReference type="PANTHER" id="PTHR21248">
    <property type="entry name" value="CARDIOLIPIN SYNTHASE"/>
    <property type="match status" value="1"/>
</dbReference>
<keyword evidence="7" id="KW-0808">Transferase</keyword>
<evidence type="ECO:0000259" key="6">
    <source>
        <dbReference type="PROSITE" id="PS50035"/>
    </source>
</evidence>
<sequence>MMATAQNLLESNGEPRHDRIRRLLETTLGPAFTDGNQVDLLQNGVEIFPAMLKAIRESKRRIEFLTYIYWTGDIAKEMVEALSERARAGVEVMVLLDGLGARPMRKDYVERMEAAGCRIAWFRPLPRWRAWQTDNRTHRKILVCDGKVAFTGGVGIAAEWEGNAENPENWRDNHFQVQGPAVRGLRAAFYGDWMEANNTLADALSELEDLHGDGSMTTQVLLSQAAVGWNATARLQDTLSIIAEERMRIQTPYFTPGPIQTECLLAARKRGVEIEIMIPGPYIDKRVAEYSGSDAIGTLLDAGVRMWRYQPTMLHSKTITIDGELASVGSANFNERSIFKDNEVCLNVLDGGFTARMDEVFDADREKCEPLTPGSWRDRGPFRRTAEAVSNLTGRET</sequence>
<dbReference type="PANTHER" id="PTHR21248:SF22">
    <property type="entry name" value="PHOSPHOLIPASE D"/>
    <property type="match status" value="1"/>
</dbReference>
<dbReference type="PROSITE" id="PS50035">
    <property type="entry name" value="PLD"/>
    <property type="match status" value="2"/>
</dbReference>
<dbReference type="Pfam" id="PF13091">
    <property type="entry name" value="PLDc_2"/>
    <property type="match status" value="2"/>
</dbReference>
<dbReference type="Gene3D" id="3.30.870.10">
    <property type="entry name" value="Endonuclease Chain A"/>
    <property type="match status" value="2"/>
</dbReference>
<dbReference type="GO" id="GO:0005576">
    <property type="term" value="C:extracellular region"/>
    <property type="evidence" value="ECO:0007669"/>
    <property type="project" value="UniProtKB-SubCell"/>
</dbReference>
<dbReference type="Proteomes" id="UP000049455">
    <property type="component" value="Unassembled WGS sequence"/>
</dbReference>
<dbReference type="GO" id="GO:0030572">
    <property type="term" value="F:phosphatidyltransferase activity"/>
    <property type="evidence" value="ECO:0007669"/>
    <property type="project" value="UniProtKB-ARBA"/>
</dbReference>
<keyword evidence="4" id="KW-0964">Secreted</keyword>
<accession>A0A0M7B9Y4</accession>
<protein>
    <recommendedName>
        <fullName evidence="3">Phospholipase D</fullName>
    </recommendedName>
    <alternativeName>
        <fullName evidence="5">Choline phosphatase</fullName>
    </alternativeName>
</protein>
<evidence type="ECO:0000313" key="7">
    <source>
        <dbReference type="EMBL" id="CUH37927.1"/>
    </source>
</evidence>
<comment type="function">
    <text evidence="1">Could be a virulence factor.</text>
</comment>
<dbReference type="CDD" id="cd09110">
    <property type="entry name" value="PLDc_CLS_1"/>
    <property type="match status" value="1"/>
</dbReference>
<evidence type="ECO:0000256" key="3">
    <source>
        <dbReference type="ARBA" id="ARBA00018392"/>
    </source>
</evidence>
<dbReference type="STRING" id="313367.JSE7799_01340"/>
<evidence type="ECO:0000256" key="5">
    <source>
        <dbReference type="ARBA" id="ARBA00029594"/>
    </source>
</evidence>
<gene>
    <name evidence="7" type="primary">clsA</name>
    <name evidence="7" type="ORF">JSE7799_01340</name>
</gene>
<evidence type="ECO:0000256" key="1">
    <source>
        <dbReference type="ARBA" id="ARBA00003145"/>
    </source>
</evidence>
<dbReference type="AlphaFoldDB" id="A0A0M7B9Y4"/>
<name>A0A0M7B9Y4_9RHOB</name>
<keyword evidence="8" id="KW-1185">Reference proteome</keyword>
<dbReference type="InterPro" id="IPR025202">
    <property type="entry name" value="PLD-like_dom"/>
</dbReference>
<dbReference type="GO" id="GO:0032049">
    <property type="term" value="P:cardiolipin biosynthetic process"/>
    <property type="evidence" value="ECO:0007669"/>
    <property type="project" value="UniProtKB-ARBA"/>
</dbReference>
<feature type="domain" description="PLD phosphodiesterase" evidence="6">
    <location>
        <begin position="310"/>
        <end position="337"/>
    </location>
</feature>
<dbReference type="CDD" id="cd09112">
    <property type="entry name" value="PLDc_CLS_2"/>
    <property type="match status" value="1"/>
</dbReference>